<keyword evidence="6 7" id="KW-0546">Nucleotide metabolism</keyword>
<comment type="caution">
    <text evidence="7">Lacks conserved residue(s) required for the propagation of feature annotation.</text>
</comment>
<evidence type="ECO:0000256" key="7">
    <source>
        <dbReference type="HAMAP-Rule" id="MF_01405"/>
    </source>
</evidence>
<comment type="function">
    <text evidence="7">Pyrophosphatase that catalyzes the hydrolysis of nucleoside triphosphates to their monophosphate derivatives, with a high preference for the non-canonical purine nucleotides XTP (xanthosine triphosphate), dITP (deoxyinosine triphosphate) and ITP. Seems to function as a house-cleaning enzyme that removes non-canonical purine nucleotides from the nucleotide pool, thus preventing their incorporation into DNA/RNA and avoiding chromosomal lesions.</text>
</comment>
<dbReference type="CDD" id="cd00515">
    <property type="entry name" value="HAM1"/>
    <property type="match status" value="1"/>
</dbReference>
<sequence>MTGPADVVAVPPGARLVLATHNRGKLAELRAILRAQPGLDVLPDDAVVSAADLDAPEPVEDGVSFVENALIKARALSAATGLPAVADDSGLSVDVLGGAPGIFSARWAGRHGDDAANLALLLAQLGQVRAEHRGAAFVCAAVLVTPDGREEVCLGEMPGTLTTAPRGENGFGYDPILVPAEQPAAADGAPGERTGAELSSEEKNAISHRGKAFRALAPALASALSARP</sequence>
<evidence type="ECO:0000313" key="10">
    <source>
        <dbReference type="EMBL" id="MCA5893378.1"/>
    </source>
</evidence>
<feature type="binding site" evidence="7">
    <location>
        <position position="203"/>
    </location>
    <ligand>
        <name>substrate</name>
    </ligand>
</feature>
<proteinExistence type="inferred from homology"/>
<dbReference type="RefSeq" id="WP_225565130.1">
    <property type="nucleotide sequence ID" value="NZ_JAIXCQ010000004.1"/>
</dbReference>
<gene>
    <name evidence="10" type="primary">rdgB</name>
    <name evidence="10" type="ORF">LEP48_08435</name>
</gene>
<feature type="active site" description="Proton acceptor" evidence="7">
    <location>
        <position position="88"/>
    </location>
</feature>
<evidence type="ECO:0000256" key="4">
    <source>
        <dbReference type="ARBA" id="ARBA00022801"/>
    </source>
</evidence>
<dbReference type="HAMAP" id="MF_01405">
    <property type="entry name" value="Non_canon_purine_NTPase"/>
    <property type="match status" value="1"/>
</dbReference>
<dbReference type="PANTHER" id="PTHR11067">
    <property type="entry name" value="INOSINE TRIPHOSPHATE PYROPHOSPHATASE/HAM1 PROTEIN"/>
    <property type="match status" value="1"/>
</dbReference>
<organism evidence="10 11">
    <name type="scientific">Isoptericola luteus</name>
    <dbReference type="NCBI Taxonomy" id="2879484"/>
    <lineage>
        <taxon>Bacteria</taxon>
        <taxon>Bacillati</taxon>
        <taxon>Actinomycetota</taxon>
        <taxon>Actinomycetes</taxon>
        <taxon>Micrococcales</taxon>
        <taxon>Promicromonosporaceae</taxon>
        <taxon>Isoptericola</taxon>
    </lineage>
</organism>
<feature type="binding site" evidence="7">
    <location>
        <position position="88"/>
    </location>
    <ligand>
        <name>Mg(2+)</name>
        <dbReference type="ChEBI" id="CHEBI:18420"/>
    </ligand>
</feature>
<feature type="binding site" evidence="7">
    <location>
        <begin position="171"/>
        <end position="174"/>
    </location>
    <ligand>
        <name>substrate</name>
    </ligand>
</feature>
<dbReference type="Pfam" id="PF01725">
    <property type="entry name" value="Ham1p_like"/>
    <property type="match status" value="1"/>
</dbReference>
<dbReference type="SUPFAM" id="SSF52972">
    <property type="entry name" value="ITPase-like"/>
    <property type="match status" value="1"/>
</dbReference>
<name>A0ABS7ZEA7_9MICO</name>
<dbReference type="EMBL" id="JAIXCQ010000004">
    <property type="protein sequence ID" value="MCA5893378.1"/>
    <property type="molecule type" value="Genomic_DNA"/>
</dbReference>
<evidence type="ECO:0000256" key="5">
    <source>
        <dbReference type="ARBA" id="ARBA00022842"/>
    </source>
</evidence>
<evidence type="ECO:0000313" key="11">
    <source>
        <dbReference type="Proteomes" id="UP001319870"/>
    </source>
</evidence>
<evidence type="ECO:0000256" key="8">
    <source>
        <dbReference type="RuleBase" id="RU003781"/>
    </source>
</evidence>
<dbReference type="EC" id="3.6.1.66" evidence="7"/>
<feature type="binding site" evidence="7">
    <location>
        <position position="89"/>
    </location>
    <ligand>
        <name>substrate</name>
    </ligand>
</feature>
<reference evidence="10 11" key="1">
    <citation type="submission" date="2021-09" db="EMBL/GenBank/DDBJ databases">
        <title>Isoptericola luteus sp. nov., a novel bacterium isolated from Harbin, the capital city of Heilongjiang province.</title>
        <authorList>
            <person name="Li J."/>
        </authorList>
    </citation>
    <scope>NUCLEOTIDE SEQUENCE [LARGE SCALE GENOMIC DNA]</scope>
    <source>
        <strain evidence="10 11">NEAU-Y5</strain>
    </source>
</reference>
<keyword evidence="5 7" id="KW-0460">Magnesium</keyword>
<keyword evidence="3 7" id="KW-0547">Nucleotide-binding</keyword>
<dbReference type="InterPro" id="IPR029001">
    <property type="entry name" value="ITPase-like_fam"/>
</dbReference>
<dbReference type="InterPro" id="IPR020922">
    <property type="entry name" value="dITP/XTP_pyrophosphatase"/>
</dbReference>
<evidence type="ECO:0000256" key="2">
    <source>
        <dbReference type="ARBA" id="ARBA00022723"/>
    </source>
</evidence>
<keyword evidence="11" id="KW-1185">Reference proteome</keyword>
<dbReference type="Proteomes" id="UP001319870">
    <property type="component" value="Unassembled WGS sequence"/>
</dbReference>
<accession>A0ABS7ZEA7</accession>
<keyword evidence="2 7" id="KW-0479">Metal-binding</keyword>
<comment type="subunit">
    <text evidence="7">Homodimer.</text>
</comment>
<evidence type="ECO:0000256" key="1">
    <source>
        <dbReference type="ARBA" id="ARBA00008023"/>
    </source>
</evidence>
<dbReference type="InterPro" id="IPR002637">
    <property type="entry name" value="RdgB/HAM1"/>
</dbReference>
<comment type="similarity">
    <text evidence="1 7 8">Belongs to the HAM1 NTPase family.</text>
</comment>
<comment type="catalytic activity">
    <reaction evidence="7">
        <text>dITP + H2O = dIMP + diphosphate + H(+)</text>
        <dbReference type="Rhea" id="RHEA:28342"/>
        <dbReference type="ChEBI" id="CHEBI:15377"/>
        <dbReference type="ChEBI" id="CHEBI:15378"/>
        <dbReference type="ChEBI" id="CHEBI:33019"/>
        <dbReference type="ChEBI" id="CHEBI:61194"/>
        <dbReference type="ChEBI" id="CHEBI:61382"/>
        <dbReference type="EC" id="3.6.1.66"/>
    </reaction>
</comment>
<evidence type="ECO:0000256" key="9">
    <source>
        <dbReference type="SAM" id="MobiDB-lite"/>
    </source>
</evidence>
<dbReference type="PANTHER" id="PTHR11067:SF9">
    <property type="entry name" value="INOSINE TRIPHOSPHATE PYROPHOSPHATASE"/>
    <property type="match status" value="1"/>
</dbReference>
<evidence type="ECO:0000256" key="3">
    <source>
        <dbReference type="ARBA" id="ARBA00022741"/>
    </source>
</evidence>
<evidence type="ECO:0000256" key="6">
    <source>
        <dbReference type="ARBA" id="ARBA00023080"/>
    </source>
</evidence>
<feature type="binding site" evidence="7">
    <location>
        <begin position="20"/>
        <end position="25"/>
    </location>
    <ligand>
        <name>substrate</name>
    </ligand>
</feature>
<dbReference type="NCBIfam" id="TIGR00042">
    <property type="entry name" value="RdgB/HAM1 family non-canonical purine NTP pyrophosphatase"/>
    <property type="match status" value="1"/>
</dbReference>
<comment type="catalytic activity">
    <reaction evidence="7">
        <text>ITP + H2O = IMP + diphosphate + H(+)</text>
        <dbReference type="Rhea" id="RHEA:29399"/>
        <dbReference type="ChEBI" id="CHEBI:15377"/>
        <dbReference type="ChEBI" id="CHEBI:15378"/>
        <dbReference type="ChEBI" id="CHEBI:33019"/>
        <dbReference type="ChEBI" id="CHEBI:58053"/>
        <dbReference type="ChEBI" id="CHEBI:61402"/>
        <dbReference type="EC" id="3.6.1.66"/>
    </reaction>
</comment>
<keyword evidence="4 7" id="KW-0378">Hydrolase</keyword>
<protein>
    <recommendedName>
        <fullName evidence="7">dITP/XTP pyrophosphatase</fullName>
        <ecNumber evidence="7">3.6.1.66</ecNumber>
    </recommendedName>
    <alternativeName>
        <fullName evidence="7">Non-canonical purine NTP pyrophosphatase</fullName>
    </alternativeName>
    <alternativeName>
        <fullName evidence="7">Non-standard purine NTP pyrophosphatase</fullName>
    </alternativeName>
    <alternativeName>
        <fullName evidence="7">Nucleoside-triphosphate diphosphatase</fullName>
    </alternativeName>
    <alternativeName>
        <fullName evidence="7">Nucleoside-triphosphate pyrophosphatase</fullName>
        <shortName evidence="7">NTPase</shortName>
    </alternativeName>
</protein>
<dbReference type="Gene3D" id="3.90.950.10">
    <property type="match status" value="1"/>
</dbReference>
<comment type="caution">
    <text evidence="10">The sequence shown here is derived from an EMBL/GenBank/DDBJ whole genome shotgun (WGS) entry which is preliminary data.</text>
</comment>
<comment type="cofactor">
    <cofactor evidence="7">
        <name>Mg(2+)</name>
        <dbReference type="ChEBI" id="CHEBI:18420"/>
    </cofactor>
    <text evidence="7">Binds 1 Mg(2+) ion per subunit.</text>
</comment>
<feature type="region of interest" description="Disordered" evidence="9">
    <location>
        <begin position="183"/>
        <end position="206"/>
    </location>
</feature>
<comment type="catalytic activity">
    <reaction evidence="7">
        <text>XTP + H2O = XMP + diphosphate + H(+)</text>
        <dbReference type="Rhea" id="RHEA:28610"/>
        <dbReference type="ChEBI" id="CHEBI:15377"/>
        <dbReference type="ChEBI" id="CHEBI:15378"/>
        <dbReference type="ChEBI" id="CHEBI:33019"/>
        <dbReference type="ChEBI" id="CHEBI:57464"/>
        <dbReference type="ChEBI" id="CHEBI:61314"/>
        <dbReference type="EC" id="3.6.1.66"/>
    </reaction>
</comment>
<feature type="binding site" evidence="7">
    <location>
        <begin position="208"/>
        <end position="209"/>
    </location>
    <ligand>
        <name>substrate</name>
    </ligand>
</feature>